<proteinExistence type="predicted"/>
<gene>
    <name evidence="1" type="ORF">A628_04755</name>
</gene>
<comment type="caution">
    <text evidence="1">The sequence shown here is derived from an EMBL/GenBank/DDBJ whole genome shotgun (WGS) entry which is preliminary data.</text>
</comment>
<protein>
    <submittedName>
        <fullName evidence="1">Uncharacterized protein</fullName>
    </submittedName>
</protein>
<sequence length="70" mass="8267">MYKWLKLIPLFLIMLKYKLNFKDIPMAIKPMCYIITVKTKMILHPVMPVCCVGIFDTFNDIMVMCEAYIS</sequence>
<dbReference type="Proteomes" id="UP000018534">
    <property type="component" value="Unassembled WGS sequence"/>
</dbReference>
<name>V7IH38_SALET</name>
<organism evidence="1 2">
    <name type="scientific">Salmonella enterica subsp. enterica serovar Cubana str. 76814</name>
    <dbReference type="NCBI Taxonomy" id="1192560"/>
    <lineage>
        <taxon>Bacteria</taxon>
        <taxon>Pseudomonadati</taxon>
        <taxon>Pseudomonadota</taxon>
        <taxon>Gammaproteobacteria</taxon>
        <taxon>Enterobacterales</taxon>
        <taxon>Enterobacteriaceae</taxon>
        <taxon>Salmonella</taxon>
    </lineage>
</organism>
<evidence type="ECO:0000313" key="1">
    <source>
        <dbReference type="EMBL" id="ETA85233.1"/>
    </source>
</evidence>
<dbReference type="HOGENOM" id="CLU_2755514_0_0_6"/>
<dbReference type="AlphaFoldDB" id="V7IH38"/>
<reference evidence="1 2" key="1">
    <citation type="journal article" date="2014" name="Genome Announc.">
        <title>Whole-Genome Sequencing of Salmonella enterica subsp. enterica Serovar Cubana Strains Isolated from Agricultural Sources.</title>
        <authorList>
            <person name="Benahmed F.H."/>
            <person name="Gopinath G.R."/>
            <person name="Wang H."/>
            <person name="Jean-Gilles Beaubrun J."/>
            <person name="Grim C."/>
            <person name="Cheng C.M."/>
            <person name="McClelland M."/>
            <person name="Ayers S."/>
            <person name="Abbott J."/>
            <person name="Desai P."/>
            <person name="Frye J.G."/>
            <person name="Weinstock G."/>
            <person name="Hammack T.S."/>
            <person name="Hanes D.E."/>
            <person name="Rasmussen M.A."/>
            <person name="Davidson M.K."/>
        </authorList>
    </citation>
    <scope>NUCLEOTIDE SEQUENCE [LARGE SCALE GENOMIC DNA]</scope>
    <source>
        <strain evidence="1">76814</strain>
    </source>
</reference>
<accession>V7IH38</accession>
<dbReference type="EMBL" id="AZGR01000165">
    <property type="protein sequence ID" value="ETA85233.1"/>
    <property type="molecule type" value="Genomic_DNA"/>
</dbReference>
<evidence type="ECO:0000313" key="2">
    <source>
        <dbReference type="Proteomes" id="UP000018534"/>
    </source>
</evidence>